<evidence type="ECO:0000256" key="1">
    <source>
        <dbReference type="SAM" id="MobiDB-lite"/>
    </source>
</evidence>
<name>A0A8B8BQQ3_CRAVI</name>
<dbReference type="AlphaFoldDB" id="A0A8B8BQQ3"/>
<feature type="chain" id="PRO_5034628826" evidence="3">
    <location>
        <begin position="22"/>
        <end position="381"/>
    </location>
</feature>
<dbReference type="SUPFAM" id="SSF48726">
    <property type="entry name" value="Immunoglobulin"/>
    <property type="match status" value="1"/>
</dbReference>
<reference evidence="6" key="1">
    <citation type="submission" date="2025-08" db="UniProtKB">
        <authorList>
            <consortium name="RefSeq"/>
        </authorList>
    </citation>
    <scope>IDENTIFICATION</scope>
    <source>
        <tissue evidence="6">Whole sample</tissue>
    </source>
</reference>
<evidence type="ECO:0000256" key="3">
    <source>
        <dbReference type="SAM" id="SignalP"/>
    </source>
</evidence>
<dbReference type="OrthoDB" id="6160552at2759"/>
<keyword evidence="2" id="KW-0812">Transmembrane</keyword>
<evidence type="ECO:0000313" key="5">
    <source>
        <dbReference type="Proteomes" id="UP000694844"/>
    </source>
</evidence>
<feature type="domain" description="Ig-like" evidence="4">
    <location>
        <begin position="100"/>
        <end position="182"/>
    </location>
</feature>
<keyword evidence="3" id="KW-0732">Signal</keyword>
<accession>A0A8B8BQQ3</accession>
<dbReference type="GeneID" id="111112455"/>
<evidence type="ECO:0000313" key="6">
    <source>
        <dbReference type="RefSeq" id="XP_022305673.1"/>
    </source>
</evidence>
<dbReference type="InterPro" id="IPR036179">
    <property type="entry name" value="Ig-like_dom_sf"/>
</dbReference>
<proteinExistence type="predicted"/>
<organism evidence="5 6">
    <name type="scientific">Crassostrea virginica</name>
    <name type="common">Eastern oyster</name>
    <dbReference type="NCBI Taxonomy" id="6565"/>
    <lineage>
        <taxon>Eukaryota</taxon>
        <taxon>Metazoa</taxon>
        <taxon>Spiralia</taxon>
        <taxon>Lophotrochozoa</taxon>
        <taxon>Mollusca</taxon>
        <taxon>Bivalvia</taxon>
        <taxon>Autobranchia</taxon>
        <taxon>Pteriomorphia</taxon>
        <taxon>Ostreida</taxon>
        <taxon>Ostreoidea</taxon>
        <taxon>Ostreidae</taxon>
        <taxon>Crassostrea</taxon>
    </lineage>
</organism>
<gene>
    <name evidence="6" type="primary">LOC111112455</name>
</gene>
<feature type="compositionally biased region" description="Basic and acidic residues" evidence="1">
    <location>
        <begin position="364"/>
        <end position="381"/>
    </location>
</feature>
<feature type="transmembrane region" description="Helical" evidence="2">
    <location>
        <begin position="202"/>
        <end position="227"/>
    </location>
</feature>
<keyword evidence="2" id="KW-1133">Transmembrane helix</keyword>
<dbReference type="CDD" id="cd12087">
    <property type="entry name" value="TM_EGFR-like"/>
    <property type="match status" value="1"/>
</dbReference>
<dbReference type="Proteomes" id="UP000694844">
    <property type="component" value="Chromosome 9"/>
</dbReference>
<dbReference type="InterPro" id="IPR007110">
    <property type="entry name" value="Ig-like_dom"/>
</dbReference>
<feature type="region of interest" description="Disordered" evidence="1">
    <location>
        <begin position="280"/>
        <end position="321"/>
    </location>
</feature>
<feature type="compositionally biased region" description="Basic and acidic residues" evidence="1">
    <location>
        <begin position="296"/>
        <end position="311"/>
    </location>
</feature>
<protein>
    <submittedName>
        <fullName evidence="6">Uncharacterized protein LOC111112455 isoform X1</fullName>
    </submittedName>
</protein>
<dbReference type="KEGG" id="cvn:111112455"/>
<dbReference type="PROSITE" id="PS50835">
    <property type="entry name" value="IG_LIKE"/>
    <property type="match status" value="1"/>
</dbReference>
<evidence type="ECO:0000256" key="2">
    <source>
        <dbReference type="SAM" id="Phobius"/>
    </source>
</evidence>
<dbReference type="RefSeq" id="XP_022305673.1">
    <property type="nucleotide sequence ID" value="XM_022449965.1"/>
</dbReference>
<keyword evidence="5" id="KW-1185">Reference proteome</keyword>
<dbReference type="InterPro" id="IPR013783">
    <property type="entry name" value="Ig-like_fold"/>
</dbReference>
<dbReference type="Gene3D" id="2.60.40.10">
    <property type="entry name" value="Immunoglobulins"/>
    <property type="match status" value="1"/>
</dbReference>
<evidence type="ECO:0000259" key="4">
    <source>
        <dbReference type="PROSITE" id="PS50835"/>
    </source>
</evidence>
<keyword evidence="2" id="KW-0472">Membrane</keyword>
<sequence>MKQHFTTTSLMYFALLCTTRGAPLEVSTKLRGCELTFSWTGGSTKSYDVVIDKNKVKGKWKKTNDRYYTVADAFKYYSIKIEVRNEGIGNGRVLEYIVQPLIPVITGNLDILVGSYAELTCTIPDCSKQGPLSYAWFVNGEKIEKQNRETLRFNVTNDLKYKKYTCTVNGNEIKFNRSHPVQINPQSQPGYNTTTLFLNKKIIILGASVISGILVLTLATVLILYFVKRRKTGKDQESVKVEAAVEESLHPEHPTSALYATVDNALKRKYNIDDVVNTEEDLDNKKESRLALNSFGKEEREKEDHDDKKVEGNANPLVETNNVKQEGLIYIEVDFAKKPGSTDPNVQPTIRGQEDPTEYSFVDFSKKAPPEQDKPENVEQK</sequence>
<feature type="signal peptide" evidence="3">
    <location>
        <begin position="1"/>
        <end position="21"/>
    </location>
</feature>
<feature type="region of interest" description="Disordered" evidence="1">
    <location>
        <begin position="335"/>
        <end position="381"/>
    </location>
</feature>